<proteinExistence type="predicted"/>
<gene>
    <name evidence="1" type="ORF">ITX56_08255</name>
</gene>
<accession>A0ABS7RU26</accession>
<comment type="caution">
    <text evidence="1">The sequence shown here is derived from an EMBL/GenBank/DDBJ whole genome shotgun (WGS) entry which is preliminary data.</text>
</comment>
<dbReference type="Proteomes" id="UP000706580">
    <property type="component" value="Unassembled WGS sequence"/>
</dbReference>
<keyword evidence="2" id="KW-1185">Reference proteome</keyword>
<organism evidence="1 2">
    <name type="scientific">Leclercia barmai</name>
    <dbReference type="NCBI Taxonomy" id="2785629"/>
    <lineage>
        <taxon>Bacteria</taxon>
        <taxon>Pseudomonadati</taxon>
        <taxon>Pseudomonadota</taxon>
        <taxon>Gammaproteobacteria</taxon>
        <taxon>Enterobacterales</taxon>
        <taxon>Enterobacteriaceae</taxon>
        <taxon>Leclercia</taxon>
    </lineage>
</organism>
<evidence type="ECO:0000313" key="1">
    <source>
        <dbReference type="EMBL" id="MBZ0057811.1"/>
    </source>
</evidence>
<evidence type="ECO:0000313" key="2">
    <source>
        <dbReference type="Proteomes" id="UP000706580"/>
    </source>
</evidence>
<name>A0ABS7RU26_9ENTR</name>
<reference evidence="1 2" key="1">
    <citation type="submission" date="2020-11" db="EMBL/GenBank/DDBJ databases">
        <title>Draft Genome of Enterobacter sp. strain EMC7.</title>
        <authorList>
            <person name="Barman P."/>
            <person name="Sinha S."/>
            <person name="Sen S."/>
            <person name="Chakraborty R."/>
        </authorList>
    </citation>
    <scope>NUCLEOTIDE SEQUENCE [LARGE SCALE GENOMIC DNA]</scope>
    <source>
        <strain evidence="1 2">EMC7</strain>
    </source>
</reference>
<protein>
    <submittedName>
        <fullName evidence="1">Topoisomerase II</fullName>
    </submittedName>
</protein>
<dbReference type="RefSeq" id="WP_223074429.1">
    <property type="nucleotide sequence ID" value="NZ_JADMNK010000003.1"/>
</dbReference>
<dbReference type="EMBL" id="JADMNK010000003">
    <property type="protein sequence ID" value="MBZ0057811.1"/>
    <property type="molecule type" value="Genomic_DNA"/>
</dbReference>
<sequence>MMKKGLRIAIAVVVGMVAAGWFYRDNAPSTEQQLDTALSSMPVWQVIKEQEPAFRKQVQDEMLALQKAGKNEQQIIDTLQPKILHLQMARLQTAPDANVVAYMRLNMEQTAAMQKVSDDSCFRFLYPEVKGGVNPMRLLDKDLMQRRMQADVDMMRAAVGPDKHTVTPQEIKQAETDVVPIVQKLTTKYGDDIELLQAPQKGQGKEKQSCDLVQDLWNNVLALPEPKAAGLIRYAVSDL</sequence>